<dbReference type="Gene3D" id="3.30.70.330">
    <property type="match status" value="1"/>
</dbReference>
<feature type="compositionally biased region" description="Polar residues" evidence="9">
    <location>
        <begin position="541"/>
        <end position="564"/>
    </location>
</feature>
<evidence type="ECO:0000256" key="4">
    <source>
        <dbReference type="ARBA" id="ARBA00012483"/>
    </source>
</evidence>
<dbReference type="InterPro" id="IPR039399">
    <property type="entry name" value="Deltex_C_sf"/>
</dbReference>
<evidence type="ECO:0000259" key="11">
    <source>
        <dbReference type="SMART" id="SM00360"/>
    </source>
</evidence>
<evidence type="ECO:0000256" key="9">
    <source>
        <dbReference type="SAM" id="MobiDB-lite"/>
    </source>
</evidence>
<dbReference type="GO" id="GO:0007219">
    <property type="term" value="P:Notch signaling pathway"/>
    <property type="evidence" value="ECO:0007669"/>
    <property type="project" value="InterPro"/>
</dbReference>
<evidence type="ECO:0000256" key="1">
    <source>
        <dbReference type="ARBA" id="ARBA00000900"/>
    </source>
</evidence>
<feature type="domain" description="RRM" evidence="11">
    <location>
        <begin position="25"/>
        <end position="95"/>
    </location>
</feature>
<feature type="region of interest" description="Disordered" evidence="9">
    <location>
        <begin position="540"/>
        <end position="570"/>
    </location>
</feature>
<feature type="compositionally biased region" description="Low complexity" evidence="9">
    <location>
        <begin position="766"/>
        <end position="775"/>
    </location>
</feature>
<dbReference type="Pfam" id="PF18102">
    <property type="entry name" value="DTC"/>
    <property type="match status" value="1"/>
</dbReference>
<feature type="region of interest" description="Disordered" evidence="9">
    <location>
        <begin position="802"/>
        <end position="837"/>
    </location>
</feature>
<dbReference type="InterPro" id="IPR001841">
    <property type="entry name" value="Znf_RING"/>
</dbReference>
<proteinExistence type="inferred from homology"/>
<evidence type="ECO:0000313" key="13">
    <source>
        <dbReference type="EMBL" id="CAH1257723.1"/>
    </source>
</evidence>
<evidence type="ECO:0000256" key="6">
    <source>
        <dbReference type="ARBA" id="ARBA00022723"/>
    </source>
</evidence>
<dbReference type="SMART" id="SM00184">
    <property type="entry name" value="RING"/>
    <property type="match status" value="1"/>
</dbReference>
<evidence type="ECO:0000259" key="10">
    <source>
        <dbReference type="SMART" id="SM00184"/>
    </source>
</evidence>
<gene>
    <name evidence="13" type="primary">DTX3</name>
    <name evidence="13" type="ORF">BLAG_LOCUS15533</name>
</gene>
<dbReference type="CDD" id="cd09633">
    <property type="entry name" value="Deltex_C"/>
    <property type="match status" value="1"/>
</dbReference>
<sequence length="1022" mass="111707">MAAFKGHTDAGASSRSQELAVPFNSVQVSNIPQWMTEDKLTIHFQKTSNGGGDVSNITFTTNPSVAVVTFNNPKCASDVLRKAQITDKGEFLKVELYTEVFGEVNAVLPVNILHNLRGPLLDKIKKETGVYLKRDNLSICGTWDQVKAARRIIQCHLSPDICANHRKSSGNDTASLEAATCQPYNPDRYQVNSGDVGRPSSTYTGIDTRGERESQGEDMEWEDGTGASPSNVTSQPSASARIPSHHIEGSDVLLKDKNSYIPYMGKNQSLTLPRKDEEDQSKNRGKPKASSRSAMEGSSGPHSLDPQTMRQPDETLHLSLGATNIRWSDEENRRAEQGDQQRKGTHSSAGFPGPDSQPVRVRASIDRGNSMVTSRHDTNSEDNSGNAQTTTSDQGDDHFTVDPWALHILQQTKRRELQNSLTQNHVRLLPSKAQTSVQFLPIDRSQPSNLEKARDTFIDLYQDVFCSLKYEDMDISSCGIPSNDAKKSLERVKEAYSLVQMTEVEDRIFSFYGVESDVREARKAFCELLNLPLHRRERLARQNSATKNDKPTTTQPVPGTSSSPRLHGDQQFECNLNGVKVTVMKGDITKQHVDVIVNASDATLTHGGGVAAAIVRAGGSLIQSECSEYFYSQGPLKTTECMWTTAGHLPCKHIIHAAGPNYNNASTLQKLKETCINIFAMAVDLKATSVAIPAISTGMYGVPADVCAKAIFDAIMDFTLHGTTFLCDICIIDIKLATAQDIATHFKRSSGSSHAAYNSRTRRKTPSSTSTSYTGSSGGHKAATTSYSRSYADATRSEDGASGFGSVISPSNGKQLHTLSSTKSSAASGPAKGSDDQDDTCPICLDVFKNPKTIPQCKHKFCKSCLDQALKVSSQCPICKTVVGTLTGTQPQRGTMKDKVDKYTTLSGYPNCGTIVIDYHFPSGTQGPEHPNPGRPYYATSRRAYLPDNREGREVLTLLRRAFNQRLVFTVGTSASTGLSDNVVWNDIHHKTNIHGGPTNYGYPDHDYLRRVKEELAAKGIK</sequence>
<name>A0A8J9ZLK7_BRALA</name>
<dbReference type="Pfam" id="PF23085">
    <property type="entry name" value="RRM_PARP14_3"/>
    <property type="match status" value="1"/>
</dbReference>
<dbReference type="Pfam" id="PF13923">
    <property type="entry name" value="zf-C3HC4_2"/>
    <property type="match status" value="1"/>
</dbReference>
<dbReference type="InterPro" id="IPR013083">
    <property type="entry name" value="Znf_RING/FYVE/PHD"/>
</dbReference>
<organism evidence="13 14">
    <name type="scientific">Branchiostoma lanceolatum</name>
    <name type="common">Common lancelet</name>
    <name type="synonym">Amphioxus lanceolatum</name>
    <dbReference type="NCBI Taxonomy" id="7740"/>
    <lineage>
        <taxon>Eukaryota</taxon>
        <taxon>Metazoa</taxon>
        <taxon>Chordata</taxon>
        <taxon>Cephalochordata</taxon>
        <taxon>Leptocardii</taxon>
        <taxon>Amphioxiformes</taxon>
        <taxon>Branchiostomatidae</taxon>
        <taxon>Branchiostoma</taxon>
    </lineage>
</organism>
<dbReference type="PANTHER" id="PTHR12622">
    <property type="entry name" value="DELTEX-RELATED"/>
    <property type="match status" value="1"/>
</dbReference>
<dbReference type="SMART" id="SM00360">
    <property type="entry name" value="RRM"/>
    <property type="match status" value="1"/>
</dbReference>
<dbReference type="InterPro" id="IPR000504">
    <property type="entry name" value="RRM_dom"/>
</dbReference>
<keyword evidence="8" id="KW-0862">Zinc</keyword>
<dbReference type="SUPFAM" id="SSF57850">
    <property type="entry name" value="RING/U-box"/>
    <property type="match status" value="1"/>
</dbReference>
<evidence type="ECO:0000256" key="3">
    <source>
        <dbReference type="ARBA" id="ARBA00009413"/>
    </source>
</evidence>
<dbReference type="InterPro" id="IPR012677">
    <property type="entry name" value="Nucleotide-bd_a/b_plait_sf"/>
</dbReference>
<dbReference type="Pfam" id="PF01661">
    <property type="entry name" value="Macro"/>
    <property type="match status" value="1"/>
</dbReference>
<feature type="domain" description="RING-type" evidence="10">
    <location>
        <begin position="841"/>
        <end position="879"/>
    </location>
</feature>
<feature type="domain" description="Macro" evidence="12">
    <location>
        <begin position="580"/>
        <end position="711"/>
    </location>
</feature>
<dbReference type="SUPFAM" id="SSF54928">
    <property type="entry name" value="RNA-binding domain, RBD"/>
    <property type="match status" value="1"/>
</dbReference>
<feature type="compositionally biased region" description="Low complexity" evidence="9">
    <location>
        <begin position="820"/>
        <end position="832"/>
    </location>
</feature>
<feature type="compositionally biased region" description="Polar residues" evidence="9">
    <location>
        <begin position="808"/>
        <end position="819"/>
    </location>
</feature>
<feature type="compositionally biased region" description="Basic and acidic residues" evidence="9">
    <location>
        <begin position="273"/>
        <end position="282"/>
    </location>
</feature>
<feature type="region of interest" description="Disordered" evidence="9">
    <location>
        <begin position="263"/>
        <end position="309"/>
    </location>
</feature>
<dbReference type="GO" id="GO:0016567">
    <property type="term" value="P:protein ubiquitination"/>
    <property type="evidence" value="ECO:0007669"/>
    <property type="project" value="UniProtKB-UniPathway"/>
</dbReference>
<feature type="region of interest" description="Disordered" evidence="9">
    <location>
        <begin position="752"/>
        <end position="784"/>
    </location>
</feature>
<dbReference type="InterPro" id="IPR039396">
    <property type="entry name" value="Deltex_C"/>
</dbReference>
<feature type="compositionally biased region" description="Basic and acidic residues" evidence="9">
    <location>
        <begin position="327"/>
        <end position="342"/>
    </location>
</feature>
<evidence type="ECO:0000256" key="2">
    <source>
        <dbReference type="ARBA" id="ARBA00004906"/>
    </source>
</evidence>
<protein>
    <recommendedName>
        <fullName evidence="4">RING-type E3 ubiquitin transferase</fullName>
        <ecNumber evidence="4">2.3.2.27</ecNumber>
    </recommendedName>
</protein>
<dbReference type="Proteomes" id="UP000838412">
    <property type="component" value="Chromosome 3"/>
</dbReference>
<dbReference type="UniPathway" id="UPA00143"/>
<feature type="compositionally biased region" description="Polar residues" evidence="9">
    <location>
        <begin position="381"/>
        <end position="393"/>
    </location>
</feature>
<evidence type="ECO:0000256" key="8">
    <source>
        <dbReference type="ARBA" id="ARBA00022833"/>
    </source>
</evidence>
<dbReference type="AlphaFoldDB" id="A0A8J9ZLK7"/>
<comment type="pathway">
    <text evidence="2">Protein modification; protein ubiquitination.</text>
</comment>
<dbReference type="InterPro" id="IPR002589">
    <property type="entry name" value="Macro_dom"/>
</dbReference>
<comment type="catalytic activity">
    <reaction evidence="1">
        <text>S-ubiquitinyl-[E2 ubiquitin-conjugating enzyme]-L-cysteine + [acceptor protein]-L-lysine = [E2 ubiquitin-conjugating enzyme]-L-cysteine + N(6)-ubiquitinyl-[acceptor protein]-L-lysine.</text>
        <dbReference type="EC" id="2.3.2.27"/>
    </reaction>
</comment>
<accession>A0A8J9ZLK7</accession>
<dbReference type="InterPro" id="IPR039398">
    <property type="entry name" value="Deltex_fam"/>
</dbReference>
<evidence type="ECO:0000256" key="7">
    <source>
        <dbReference type="ARBA" id="ARBA00022771"/>
    </source>
</evidence>
<dbReference type="GO" id="GO:0008270">
    <property type="term" value="F:zinc ion binding"/>
    <property type="evidence" value="ECO:0007669"/>
    <property type="project" value="UniProtKB-KW"/>
</dbReference>
<keyword evidence="14" id="KW-1185">Reference proteome</keyword>
<dbReference type="InterPro" id="IPR035979">
    <property type="entry name" value="RBD_domain_sf"/>
</dbReference>
<dbReference type="GO" id="GO:0061630">
    <property type="term" value="F:ubiquitin protein ligase activity"/>
    <property type="evidence" value="ECO:0007669"/>
    <property type="project" value="UniProtKB-EC"/>
</dbReference>
<dbReference type="InterPro" id="IPR043472">
    <property type="entry name" value="Macro_dom-like"/>
</dbReference>
<dbReference type="PROSITE" id="PS00518">
    <property type="entry name" value="ZF_RING_1"/>
    <property type="match status" value="1"/>
</dbReference>
<dbReference type="SUPFAM" id="SSF52949">
    <property type="entry name" value="Macro domain-like"/>
    <property type="match status" value="1"/>
</dbReference>
<dbReference type="Gene3D" id="3.40.220.10">
    <property type="entry name" value="Leucine Aminopeptidase, subunit E, domain 1"/>
    <property type="match status" value="1"/>
</dbReference>
<dbReference type="EC" id="2.3.2.27" evidence="4"/>
<dbReference type="SMART" id="SM00506">
    <property type="entry name" value="A1pp"/>
    <property type="match status" value="1"/>
</dbReference>
<reference evidence="13" key="1">
    <citation type="submission" date="2022-01" db="EMBL/GenBank/DDBJ databases">
        <authorList>
            <person name="Braso-Vives M."/>
        </authorList>
    </citation>
    <scope>NUCLEOTIDE SEQUENCE</scope>
</reference>
<evidence type="ECO:0000313" key="14">
    <source>
        <dbReference type="Proteomes" id="UP000838412"/>
    </source>
</evidence>
<keyword evidence="5" id="KW-0808">Transferase</keyword>
<comment type="similarity">
    <text evidence="3">Belongs to the Deltex family.</text>
</comment>
<feature type="compositionally biased region" description="Polar residues" evidence="9">
    <location>
        <begin position="227"/>
        <end position="238"/>
    </location>
</feature>
<dbReference type="EMBL" id="OV696688">
    <property type="protein sequence ID" value="CAH1257723.1"/>
    <property type="molecule type" value="Genomic_DNA"/>
</dbReference>
<dbReference type="InterPro" id="IPR017907">
    <property type="entry name" value="Znf_RING_CS"/>
</dbReference>
<evidence type="ECO:0000256" key="5">
    <source>
        <dbReference type="ARBA" id="ARBA00022679"/>
    </source>
</evidence>
<feature type="region of interest" description="Disordered" evidence="9">
    <location>
        <begin position="323"/>
        <end position="398"/>
    </location>
</feature>
<dbReference type="Gene3D" id="3.30.390.130">
    <property type="match status" value="1"/>
</dbReference>
<dbReference type="GO" id="GO:0003723">
    <property type="term" value="F:RNA binding"/>
    <property type="evidence" value="ECO:0007669"/>
    <property type="project" value="InterPro"/>
</dbReference>
<dbReference type="Gene3D" id="3.30.40.10">
    <property type="entry name" value="Zinc/RING finger domain, C3HC4 (zinc finger)"/>
    <property type="match status" value="1"/>
</dbReference>
<dbReference type="OrthoDB" id="527344at2759"/>
<keyword evidence="6" id="KW-0479">Metal-binding</keyword>
<evidence type="ECO:0000259" key="12">
    <source>
        <dbReference type="SMART" id="SM00506"/>
    </source>
</evidence>
<feature type="region of interest" description="Disordered" evidence="9">
    <location>
        <begin position="184"/>
        <end position="250"/>
    </location>
</feature>
<dbReference type="CDD" id="cd02907">
    <property type="entry name" value="Macro_Af1521_BAL-like"/>
    <property type="match status" value="1"/>
</dbReference>
<keyword evidence="7" id="KW-0863">Zinc-finger</keyword>